<keyword evidence="3" id="KW-1185">Reference proteome</keyword>
<proteinExistence type="predicted"/>
<evidence type="ECO:0000313" key="3">
    <source>
        <dbReference type="Proteomes" id="UP000182961"/>
    </source>
</evidence>
<reference evidence="3" key="1">
    <citation type="submission" date="2016-10" db="EMBL/GenBank/DDBJ databases">
        <authorList>
            <person name="Varghese N."/>
            <person name="Submissions S."/>
        </authorList>
    </citation>
    <scope>NUCLEOTIDE SEQUENCE [LARGE SCALE GENOMIC DNA]</scope>
    <source>
        <strain evidence="3">DSM 4002</strain>
    </source>
</reference>
<gene>
    <name evidence="2" type="ORF">SAMN05444143_10544</name>
</gene>
<keyword evidence="1" id="KW-0472">Membrane</keyword>
<accession>A0A1I4VKN8</accession>
<feature type="transmembrane region" description="Helical" evidence="1">
    <location>
        <begin position="77"/>
        <end position="97"/>
    </location>
</feature>
<keyword evidence="1" id="KW-0812">Transmembrane</keyword>
<name>A0A1I4VKN8_9FLAO</name>
<evidence type="ECO:0000313" key="2">
    <source>
        <dbReference type="EMBL" id="SFN01844.1"/>
    </source>
</evidence>
<organism evidence="2 3">
    <name type="scientific">Flavobacterium succinicans</name>
    <dbReference type="NCBI Taxonomy" id="29536"/>
    <lineage>
        <taxon>Bacteria</taxon>
        <taxon>Pseudomonadati</taxon>
        <taxon>Bacteroidota</taxon>
        <taxon>Flavobacteriia</taxon>
        <taxon>Flavobacteriales</taxon>
        <taxon>Flavobacteriaceae</taxon>
        <taxon>Flavobacterium</taxon>
    </lineage>
</organism>
<sequence>MELFLIVLLVITRSQAKSLLFSILHDLQNLIDTMLNSLGVSQGPAYPLQVLDQLRYHSIGLWAFHYYPSRKSAKRPLSFFINFIFFITTRISTFPYLAEYFYKLLANHYMFYTLLLPLVSRYLGMQILLFYYSSLCKE</sequence>
<feature type="transmembrane region" description="Helical" evidence="1">
    <location>
        <begin position="109"/>
        <end position="132"/>
    </location>
</feature>
<dbReference type="Proteomes" id="UP000182961">
    <property type="component" value="Unassembled WGS sequence"/>
</dbReference>
<dbReference type="EMBL" id="FOUT01000005">
    <property type="protein sequence ID" value="SFN01844.1"/>
    <property type="molecule type" value="Genomic_DNA"/>
</dbReference>
<protein>
    <submittedName>
        <fullName evidence="2">Uncharacterized protein</fullName>
    </submittedName>
</protein>
<keyword evidence="1" id="KW-1133">Transmembrane helix</keyword>
<dbReference type="AlphaFoldDB" id="A0A1I4VKN8"/>
<evidence type="ECO:0000256" key="1">
    <source>
        <dbReference type="SAM" id="Phobius"/>
    </source>
</evidence>